<dbReference type="EMBL" id="JACEIK010000118">
    <property type="protein sequence ID" value="MCD7450157.1"/>
    <property type="molecule type" value="Genomic_DNA"/>
</dbReference>
<accession>A0ABS8RU89</accession>
<name>A0ABS8RU89_DATST</name>
<keyword evidence="2" id="KW-1185">Reference proteome</keyword>
<dbReference type="GO" id="GO:0016787">
    <property type="term" value="F:hydrolase activity"/>
    <property type="evidence" value="ECO:0007669"/>
    <property type="project" value="UniProtKB-KW"/>
</dbReference>
<gene>
    <name evidence="1" type="primary">UBP24_1</name>
    <name evidence="1" type="ORF">HAX54_003938</name>
</gene>
<evidence type="ECO:0000313" key="1">
    <source>
        <dbReference type="EMBL" id="MCD7450157.1"/>
    </source>
</evidence>
<comment type="caution">
    <text evidence="1">The sequence shown here is derived from an EMBL/GenBank/DDBJ whole genome shotgun (WGS) entry which is preliminary data.</text>
</comment>
<proteinExistence type="predicted"/>
<keyword evidence="1" id="KW-0378">Hydrolase</keyword>
<sequence length="181" mass="20908">MGMENDWIAVFLFGSFTEDETKSLLKQPSGCDENKQVEERCWLIPQNWCLIYLLEVSVLYLIPKPLLQRKWLRFLYYSKEQKAGHENPEADNLLTEIKQNGDVTFDYYINGHEGSTMAHNIDFSNLCMPEDEGEVINKLSSTTGRDDDALLNKGDLYGTTNHSAKVHIQNRPLQRVSEWAF</sequence>
<protein>
    <submittedName>
        <fullName evidence="1">Ubiquitin carboxyl-terminal hydrolase 24</fullName>
    </submittedName>
</protein>
<evidence type="ECO:0000313" key="2">
    <source>
        <dbReference type="Proteomes" id="UP000823775"/>
    </source>
</evidence>
<organism evidence="1 2">
    <name type="scientific">Datura stramonium</name>
    <name type="common">Jimsonweed</name>
    <name type="synonym">Common thornapple</name>
    <dbReference type="NCBI Taxonomy" id="4076"/>
    <lineage>
        <taxon>Eukaryota</taxon>
        <taxon>Viridiplantae</taxon>
        <taxon>Streptophyta</taxon>
        <taxon>Embryophyta</taxon>
        <taxon>Tracheophyta</taxon>
        <taxon>Spermatophyta</taxon>
        <taxon>Magnoliopsida</taxon>
        <taxon>eudicotyledons</taxon>
        <taxon>Gunneridae</taxon>
        <taxon>Pentapetalae</taxon>
        <taxon>asterids</taxon>
        <taxon>lamiids</taxon>
        <taxon>Solanales</taxon>
        <taxon>Solanaceae</taxon>
        <taxon>Solanoideae</taxon>
        <taxon>Datureae</taxon>
        <taxon>Datura</taxon>
    </lineage>
</organism>
<dbReference type="Proteomes" id="UP000823775">
    <property type="component" value="Unassembled WGS sequence"/>
</dbReference>
<reference evidence="1 2" key="1">
    <citation type="journal article" date="2021" name="BMC Genomics">
        <title>Datura genome reveals duplications of psychoactive alkaloid biosynthetic genes and high mutation rate following tissue culture.</title>
        <authorList>
            <person name="Rajewski A."/>
            <person name="Carter-House D."/>
            <person name="Stajich J."/>
            <person name="Litt A."/>
        </authorList>
    </citation>
    <scope>NUCLEOTIDE SEQUENCE [LARGE SCALE GENOMIC DNA]</scope>
    <source>
        <strain evidence="1">AR-01</strain>
    </source>
</reference>